<gene>
    <name evidence="1" type="ORF">S03H2_49733</name>
</gene>
<dbReference type="EMBL" id="BARU01031447">
    <property type="protein sequence ID" value="GAH74581.1"/>
    <property type="molecule type" value="Genomic_DNA"/>
</dbReference>
<organism evidence="1">
    <name type="scientific">marine sediment metagenome</name>
    <dbReference type="NCBI Taxonomy" id="412755"/>
    <lineage>
        <taxon>unclassified sequences</taxon>
        <taxon>metagenomes</taxon>
        <taxon>ecological metagenomes</taxon>
    </lineage>
</organism>
<evidence type="ECO:0000313" key="1">
    <source>
        <dbReference type="EMBL" id="GAH74581.1"/>
    </source>
</evidence>
<accession>X1HWR0</accession>
<evidence type="ECO:0008006" key="2">
    <source>
        <dbReference type="Google" id="ProtNLM"/>
    </source>
</evidence>
<sequence length="140" mass="16319">LTKLPFKLLYPIGSEQEKASIKKYEKYYLNADIIAGDFHFIKKYMPDNLTGKMIITNTMTIEDINELKKRNLDILVAVTPEFSGRYFGTNVIEAILVSLIDKPFEEITHDDYRDMLSKLKFSPKIIYLYVKRNGRKNTSN</sequence>
<protein>
    <recommendedName>
        <fullName evidence="2">Quinate 5-dehydrogenase</fullName>
    </recommendedName>
</protein>
<feature type="non-terminal residue" evidence="1">
    <location>
        <position position="1"/>
    </location>
</feature>
<dbReference type="AlphaFoldDB" id="X1HWR0"/>
<proteinExistence type="predicted"/>
<name>X1HWR0_9ZZZZ</name>
<comment type="caution">
    <text evidence="1">The sequence shown here is derived from an EMBL/GenBank/DDBJ whole genome shotgun (WGS) entry which is preliminary data.</text>
</comment>
<reference evidence="1" key="1">
    <citation type="journal article" date="2014" name="Front. Microbiol.">
        <title>High frequency of phylogenetically diverse reductive dehalogenase-homologous genes in deep subseafloor sedimentary metagenomes.</title>
        <authorList>
            <person name="Kawai M."/>
            <person name="Futagami T."/>
            <person name="Toyoda A."/>
            <person name="Takaki Y."/>
            <person name="Nishi S."/>
            <person name="Hori S."/>
            <person name="Arai W."/>
            <person name="Tsubouchi T."/>
            <person name="Morono Y."/>
            <person name="Uchiyama I."/>
            <person name="Ito T."/>
            <person name="Fujiyama A."/>
            <person name="Inagaki F."/>
            <person name="Takami H."/>
        </authorList>
    </citation>
    <scope>NUCLEOTIDE SEQUENCE</scope>
    <source>
        <strain evidence="1">Expedition CK06-06</strain>
    </source>
</reference>